<gene>
    <name evidence="2" type="ORF">SM124_11820</name>
</gene>
<reference evidence="2 3" key="1">
    <citation type="submission" date="2023-11" db="EMBL/GenBank/DDBJ databases">
        <title>Bacillus jintuensis, isolated from a mudflat on the Beibu Gulf coast.</title>
        <authorList>
            <person name="Li M."/>
        </authorList>
    </citation>
    <scope>NUCLEOTIDE SEQUENCE [LARGE SCALE GENOMIC DNA]</scope>
    <source>
        <strain evidence="2 3">31A1R</strain>
    </source>
</reference>
<name>A0ABU5IZ71_9BACI</name>
<organism evidence="2 3">
    <name type="scientific">Robertmurraya mangrovi</name>
    <dbReference type="NCBI Taxonomy" id="3098077"/>
    <lineage>
        <taxon>Bacteria</taxon>
        <taxon>Bacillati</taxon>
        <taxon>Bacillota</taxon>
        <taxon>Bacilli</taxon>
        <taxon>Bacillales</taxon>
        <taxon>Bacillaceae</taxon>
        <taxon>Robertmurraya</taxon>
    </lineage>
</organism>
<comment type="caution">
    <text evidence="2">The sequence shown here is derived from an EMBL/GenBank/DDBJ whole genome shotgun (WGS) entry which is preliminary data.</text>
</comment>
<keyword evidence="1" id="KW-1133">Transmembrane helix</keyword>
<feature type="transmembrane region" description="Helical" evidence="1">
    <location>
        <begin position="69"/>
        <end position="86"/>
    </location>
</feature>
<proteinExistence type="predicted"/>
<keyword evidence="3" id="KW-1185">Reference proteome</keyword>
<sequence>MGIGDRLSFRGDAHRFYVELRNVAKRNETVKDIKELVEVQEIVSFYQSIDTFNLKLIYYRMVKEKNGSGIIPLLVTSVPWFFFLFSKQLQEFLFQEGSSLWLLFSFFYLVTLSLSIVLHFREKAWAELHIKIIQNIIDSRNEKKKS</sequence>
<evidence type="ECO:0000256" key="1">
    <source>
        <dbReference type="SAM" id="Phobius"/>
    </source>
</evidence>
<dbReference type="Proteomes" id="UP001290455">
    <property type="component" value="Unassembled WGS sequence"/>
</dbReference>
<accession>A0ABU5IZ71</accession>
<evidence type="ECO:0000313" key="2">
    <source>
        <dbReference type="EMBL" id="MDZ5472436.1"/>
    </source>
</evidence>
<protein>
    <submittedName>
        <fullName evidence="2">Uncharacterized protein</fullName>
    </submittedName>
</protein>
<dbReference type="EMBL" id="JAXOFX010000006">
    <property type="protein sequence ID" value="MDZ5472436.1"/>
    <property type="molecule type" value="Genomic_DNA"/>
</dbReference>
<keyword evidence="1" id="KW-0472">Membrane</keyword>
<evidence type="ECO:0000313" key="3">
    <source>
        <dbReference type="Proteomes" id="UP001290455"/>
    </source>
</evidence>
<keyword evidence="1" id="KW-0812">Transmembrane</keyword>
<feature type="transmembrane region" description="Helical" evidence="1">
    <location>
        <begin position="98"/>
        <end position="120"/>
    </location>
</feature>